<comment type="caution">
    <text evidence="2">The sequence shown here is derived from an EMBL/GenBank/DDBJ whole genome shotgun (WGS) entry which is preliminary data.</text>
</comment>
<dbReference type="KEGG" id="cci:CC1G_02445"/>
<protein>
    <submittedName>
        <fullName evidence="2">Uncharacterized protein</fullName>
    </submittedName>
</protein>
<proteinExistence type="predicted"/>
<name>A8NBI5_COPC7</name>
<feature type="compositionally biased region" description="Low complexity" evidence="1">
    <location>
        <begin position="55"/>
        <end position="102"/>
    </location>
</feature>
<organism evidence="2 3">
    <name type="scientific">Coprinopsis cinerea (strain Okayama-7 / 130 / ATCC MYA-4618 / FGSC 9003)</name>
    <name type="common">Inky cap fungus</name>
    <name type="synonym">Hormographiella aspergillata</name>
    <dbReference type="NCBI Taxonomy" id="240176"/>
    <lineage>
        <taxon>Eukaryota</taxon>
        <taxon>Fungi</taxon>
        <taxon>Dikarya</taxon>
        <taxon>Basidiomycota</taxon>
        <taxon>Agaricomycotina</taxon>
        <taxon>Agaricomycetes</taxon>
        <taxon>Agaricomycetidae</taxon>
        <taxon>Agaricales</taxon>
        <taxon>Agaricineae</taxon>
        <taxon>Psathyrellaceae</taxon>
        <taxon>Coprinopsis</taxon>
    </lineage>
</organism>
<dbReference type="VEuPathDB" id="FungiDB:CC1G_02445"/>
<gene>
    <name evidence="2" type="ORF">CC1G_02445</name>
</gene>
<feature type="region of interest" description="Disordered" evidence="1">
    <location>
        <begin position="161"/>
        <end position="187"/>
    </location>
</feature>
<reference evidence="2 3" key="1">
    <citation type="journal article" date="2010" name="Proc. Natl. Acad. Sci. U.S.A.">
        <title>Insights into evolution of multicellular fungi from the assembled chromosomes of the mushroom Coprinopsis cinerea (Coprinus cinereus).</title>
        <authorList>
            <person name="Stajich J.E."/>
            <person name="Wilke S.K."/>
            <person name="Ahren D."/>
            <person name="Au C.H."/>
            <person name="Birren B.W."/>
            <person name="Borodovsky M."/>
            <person name="Burns C."/>
            <person name="Canback B."/>
            <person name="Casselton L.A."/>
            <person name="Cheng C.K."/>
            <person name="Deng J."/>
            <person name="Dietrich F.S."/>
            <person name="Fargo D.C."/>
            <person name="Farman M.L."/>
            <person name="Gathman A.C."/>
            <person name="Goldberg J."/>
            <person name="Guigo R."/>
            <person name="Hoegger P.J."/>
            <person name="Hooker J.B."/>
            <person name="Huggins A."/>
            <person name="James T.Y."/>
            <person name="Kamada T."/>
            <person name="Kilaru S."/>
            <person name="Kodira C."/>
            <person name="Kues U."/>
            <person name="Kupfer D."/>
            <person name="Kwan H.S."/>
            <person name="Lomsadze A."/>
            <person name="Li W."/>
            <person name="Lilly W.W."/>
            <person name="Ma L.J."/>
            <person name="Mackey A.J."/>
            <person name="Manning G."/>
            <person name="Martin F."/>
            <person name="Muraguchi H."/>
            <person name="Natvig D.O."/>
            <person name="Palmerini H."/>
            <person name="Ramesh M.A."/>
            <person name="Rehmeyer C.J."/>
            <person name="Roe B.A."/>
            <person name="Shenoy N."/>
            <person name="Stanke M."/>
            <person name="Ter-Hovhannisyan V."/>
            <person name="Tunlid A."/>
            <person name="Velagapudi R."/>
            <person name="Vision T.J."/>
            <person name="Zeng Q."/>
            <person name="Zolan M.E."/>
            <person name="Pukkila P.J."/>
        </authorList>
    </citation>
    <scope>NUCLEOTIDE SEQUENCE [LARGE SCALE GENOMIC DNA]</scope>
    <source>
        <strain evidence="3">Okayama-7 / 130 / ATCC MYA-4618 / FGSC 9003</strain>
    </source>
</reference>
<dbReference type="RefSeq" id="XP_001832183.1">
    <property type="nucleotide sequence ID" value="XM_001832131.2"/>
</dbReference>
<evidence type="ECO:0000256" key="1">
    <source>
        <dbReference type="SAM" id="MobiDB-lite"/>
    </source>
</evidence>
<feature type="region of interest" description="Disordered" evidence="1">
    <location>
        <begin position="24"/>
        <end position="102"/>
    </location>
</feature>
<dbReference type="InParanoid" id="A8NBI5"/>
<dbReference type="EMBL" id="AACS02000009">
    <property type="protein sequence ID" value="EAU89556.1"/>
    <property type="molecule type" value="Genomic_DNA"/>
</dbReference>
<dbReference type="Proteomes" id="UP000001861">
    <property type="component" value="Unassembled WGS sequence"/>
</dbReference>
<evidence type="ECO:0000313" key="2">
    <source>
        <dbReference type="EMBL" id="EAU89556.1"/>
    </source>
</evidence>
<evidence type="ECO:0000313" key="3">
    <source>
        <dbReference type="Proteomes" id="UP000001861"/>
    </source>
</evidence>
<dbReference type="GeneID" id="6008667"/>
<dbReference type="OrthoDB" id="3267542at2759"/>
<accession>A8NBI5</accession>
<dbReference type="eggNOG" id="ENOG502SYW7">
    <property type="taxonomic scope" value="Eukaryota"/>
</dbReference>
<sequence length="204" mass="21732">MSSFKRTSERPTLPSIHTLDLPFVPKASSSYDTSGKSDRDIWAPRSRYAHGLRKSSTSSSTTSMSRSPSPSYPSSRASSPASSSASSDSFFPSPPTSATMPAGQVRLVPCSFEEANAIIVMPTTSTNSAPSSTGKTSQQQQQPLLLVGSAMQQYVKLRHPQREMSKNARVHPYKIMPSNGGSLSRRSSVASLVSNASCSSVPAQ</sequence>
<dbReference type="AlphaFoldDB" id="A8NBI5"/>
<keyword evidence="3" id="KW-1185">Reference proteome</keyword>
<dbReference type="OMA" id="SCPRVMY"/>